<dbReference type="SUPFAM" id="SSF52833">
    <property type="entry name" value="Thioredoxin-like"/>
    <property type="match status" value="1"/>
</dbReference>
<dbReference type="AlphaFoldDB" id="A0A6L5JX97"/>
<reference evidence="15 16" key="1">
    <citation type="submission" date="2019-10" db="EMBL/GenBank/DDBJ databases">
        <title>Whole-genome sequence of the purple nonsulfur photosynthetic bacterium Rhodocyclus tenuis.</title>
        <authorList>
            <person name="Kyndt J.A."/>
            <person name="Meyer T.E."/>
        </authorList>
    </citation>
    <scope>NUCLEOTIDE SEQUENCE [LARGE SCALE GENOMIC DNA]</scope>
    <source>
        <strain evidence="15 16">DSM 110</strain>
    </source>
</reference>
<evidence type="ECO:0000256" key="3">
    <source>
        <dbReference type="ARBA" id="ARBA00013017"/>
    </source>
</evidence>
<evidence type="ECO:0000256" key="8">
    <source>
        <dbReference type="ARBA" id="ARBA00023284"/>
    </source>
</evidence>
<evidence type="ECO:0000256" key="1">
    <source>
        <dbReference type="ARBA" id="ARBA00003330"/>
    </source>
</evidence>
<dbReference type="GO" id="GO:0008379">
    <property type="term" value="F:thioredoxin peroxidase activity"/>
    <property type="evidence" value="ECO:0007669"/>
    <property type="project" value="TreeGrafter"/>
</dbReference>
<evidence type="ECO:0000256" key="10">
    <source>
        <dbReference type="ARBA" id="ARBA00038489"/>
    </source>
</evidence>
<evidence type="ECO:0000256" key="7">
    <source>
        <dbReference type="ARBA" id="ARBA00023157"/>
    </source>
</evidence>
<sequence>MIDHPVADFSRPATGGKEYRLSDSLGHPVVLYFYPKDNTPGCTTEASDFRDLHAEFSTLGCQVIGVSRDSVKSHENFKTKLNLPFDLLSDADESLCNQFAVIKLKTMYGKACRGVERSTFVIDAKGVLRREWRGVKTAGHAREVLDYVRSL</sequence>
<keyword evidence="6" id="KW-0560">Oxidoreductase</keyword>
<dbReference type="PROSITE" id="PS51352">
    <property type="entry name" value="THIOREDOXIN_2"/>
    <property type="match status" value="1"/>
</dbReference>
<dbReference type="GO" id="GO:0034599">
    <property type="term" value="P:cellular response to oxidative stress"/>
    <property type="evidence" value="ECO:0007669"/>
    <property type="project" value="TreeGrafter"/>
</dbReference>
<dbReference type="FunFam" id="3.40.30.10:FF:000007">
    <property type="entry name" value="Thioredoxin-dependent thiol peroxidase"/>
    <property type="match status" value="1"/>
</dbReference>
<dbReference type="Pfam" id="PF00578">
    <property type="entry name" value="AhpC-TSA"/>
    <property type="match status" value="1"/>
</dbReference>
<dbReference type="GO" id="GO:0005737">
    <property type="term" value="C:cytoplasm"/>
    <property type="evidence" value="ECO:0007669"/>
    <property type="project" value="TreeGrafter"/>
</dbReference>
<evidence type="ECO:0000256" key="2">
    <source>
        <dbReference type="ARBA" id="ARBA00011245"/>
    </source>
</evidence>
<evidence type="ECO:0000313" key="16">
    <source>
        <dbReference type="Proteomes" id="UP000480275"/>
    </source>
</evidence>
<dbReference type="InterPro" id="IPR013766">
    <property type="entry name" value="Thioredoxin_domain"/>
</dbReference>
<evidence type="ECO:0000256" key="5">
    <source>
        <dbReference type="ARBA" id="ARBA00022862"/>
    </source>
</evidence>
<dbReference type="Gene3D" id="3.40.30.10">
    <property type="entry name" value="Glutaredoxin"/>
    <property type="match status" value="1"/>
</dbReference>
<dbReference type="PANTHER" id="PTHR42801">
    <property type="entry name" value="THIOREDOXIN-DEPENDENT PEROXIDE REDUCTASE"/>
    <property type="match status" value="1"/>
</dbReference>
<dbReference type="CDD" id="cd03017">
    <property type="entry name" value="PRX_BCP"/>
    <property type="match status" value="1"/>
</dbReference>
<protein>
    <recommendedName>
        <fullName evidence="3">thioredoxin-dependent peroxiredoxin</fullName>
        <ecNumber evidence="3">1.11.1.24</ecNumber>
    </recommendedName>
    <alternativeName>
        <fullName evidence="9">Thioredoxin peroxidase</fullName>
    </alternativeName>
    <alternativeName>
        <fullName evidence="11">Thioredoxin-dependent peroxiredoxin Bcp</fullName>
    </alternativeName>
</protein>
<comment type="function">
    <text evidence="1">Thiol-specific peroxidase that catalyzes the reduction of hydrogen peroxide and organic hydroperoxides to water and alcohols, respectively. Plays a role in cell protection against oxidative stress by detoxifying peroxides and as sensor of hydrogen peroxide-mediated signaling events.</text>
</comment>
<comment type="caution">
    <text evidence="15">The sequence shown here is derived from an EMBL/GenBank/DDBJ whole genome shotgun (WGS) entry which is preliminary data.</text>
</comment>
<feature type="active site" description="Cysteine sulfenic acid (-SOH) intermediate; for peroxidase activity" evidence="13">
    <location>
        <position position="42"/>
    </location>
</feature>
<name>A0A6L5JX97_RHOTE</name>
<dbReference type="OrthoDB" id="9812811at2"/>
<comment type="catalytic activity">
    <reaction evidence="12">
        <text>a hydroperoxide + [thioredoxin]-dithiol = an alcohol + [thioredoxin]-disulfide + H2O</text>
        <dbReference type="Rhea" id="RHEA:62620"/>
        <dbReference type="Rhea" id="RHEA-COMP:10698"/>
        <dbReference type="Rhea" id="RHEA-COMP:10700"/>
        <dbReference type="ChEBI" id="CHEBI:15377"/>
        <dbReference type="ChEBI" id="CHEBI:29950"/>
        <dbReference type="ChEBI" id="CHEBI:30879"/>
        <dbReference type="ChEBI" id="CHEBI:35924"/>
        <dbReference type="ChEBI" id="CHEBI:50058"/>
        <dbReference type="EC" id="1.11.1.24"/>
    </reaction>
</comment>
<dbReference type="EMBL" id="WIXJ01000002">
    <property type="protein sequence ID" value="MQY51210.1"/>
    <property type="molecule type" value="Genomic_DNA"/>
</dbReference>
<dbReference type="InterPro" id="IPR050924">
    <property type="entry name" value="Peroxiredoxin_BCP/PrxQ"/>
</dbReference>
<keyword evidence="4" id="KW-0575">Peroxidase</keyword>
<gene>
    <name evidence="15" type="ORF">GHK24_05405</name>
</gene>
<dbReference type="Proteomes" id="UP000480275">
    <property type="component" value="Unassembled WGS sequence"/>
</dbReference>
<dbReference type="InterPro" id="IPR036249">
    <property type="entry name" value="Thioredoxin-like_sf"/>
</dbReference>
<organism evidence="15 16">
    <name type="scientific">Rhodocyclus tenuis</name>
    <name type="common">Rhodospirillum tenue</name>
    <dbReference type="NCBI Taxonomy" id="1066"/>
    <lineage>
        <taxon>Bacteria</taxon>
        <taxon>Pseudomonadati</taxon>
        <taxon>Pseudomonadota</taxon>
        <taxon>Betaproteobacteria</taxon>
        <taxon>Rhodocyclales</taxon>
        <taxon>Rhodocyclaceae</taxon>
        <taxon>Rhodocyclus</taxon>
    </lineage>
</organism>
<dbReference type="InterPro" id="IPR000866">
    <property type="entry name" value="AhpC/TSA"/>
</dbReference>
<dbReference type="GO" id="GO:0045454">
    <property type="term" value="P:cell redox homeostasis"/>
    <property type="evidence" value="ECO:0007669"/>
    <property type="project" value="TreeGrafter"/>
</dbReference>
<dbReference type="PANTHER" id="PTHR42801:SF4">
    <property type="entry name" value="AHPC_TSA FAMILY PROTEIN"/>
    <property type="match status" value="1"/>
</dbReference>
<dbReference type="EC" id="1.11.1.24" evidence="3"/>
<evidence type="ECO:0000256" key="6">
    <source>
        <dbReference type="ARBA" id="ARBA00023002"/>
    </source>
</evidence>
<keyword evidence="7" id="KW-1015">Disulfide bond</keyword>
<evidence type="ECO:0000256" key="4">
    <source>
        <dbReference type="ARBA" id="ARBA00022559"/>
    </source>
</evidence>
<evidence type="ECO:0000256" key="13">
    <source>
        <dbReference type="PIRSR" id="PIRSR000239-1"/>
    </source>
</evidence>
<comment type="subunit">
    <text evidence="2">Monomer.</text>
</comment>
<accession>A0A6L5JX97</accession>
<keyword evidence="5" id="KW-0049">Antioxidant</keyword>
<evidence type="ECO:0000313" key="15">
    <source>
        <dbReference type="EMBL" id="MQY51210.1"/>
    </source>
</evidence>
<keyword evidence="8" id="KW-0676">Redox-active center</keyword>
<evidence type="ECO:0000256" key="9">
    <source>
        <dbReference type="ARBA" id="ARBA00032824"/>
    </source>
</evidence>
<evidence type="ECO:0000256" key="11">
    <source>
        <dbReference type="ARBA" id="ARBA00042639"/>
    </source>
</evidence>
<dbReference type="PIRSF" id="PIRSF000239">
    <property type="entry name" value="AHPC"/>
    <property type="match status" value="1"/>
</dbReference>
<proteinExistence type="inferred from homology"/>
<dbReference type="InterPro" id="IPR024706">
    <property type="entry name" value="Peroxiredoxin_AhpC-typ"/>
</dbReference>
<comment type="similarity">
    <text evidence="10">Belongs to the peroxiredoxin family. BCP/PrxQ subfamily.</text>
</comment>
<feature type="domain" description="Thioredoxin" evidence="14">
    <location>
        <begin position="1"/>
        <end position="151"/>
    </location>
</feature>
<evidence type="ECO:0000259" key="14">
    <source>
        <dbReference type="PROSITE" id="PS51352"/>
    </source>
</evidence>
<evidence type="ECO:0000256" key="12">
    <source>
        <dbReference type="ARBA" id="ARBA00049091"/>
    </source>
</evidence>